<keyword evidence="1" id="KW-0472">Membrane</keyword>
<keyword evidence="1" id="KW-0812">Transmembrane</keyword>
<organism evidence="2 3">
    <name type="scientific">Plastoroseomonas hellenica</name>
    <dbReference type="NCBI Taxonomy" id="2687306"/>
    <lineage>
        <taxon>Bacteria</taxon>
        <taxon>Pseudomonadati</taxon>
        <taxon>Pseudomonadota</taxon>
        <taxon>Alphaproteobacteria</taxon>
        <taxon>Acetobacterales</taxon>
        <taxon>Acetobacteraceae</taxon>
        <taxon>Plastoroseomonas</taxon>
    </lineage>
</organism>
<dbReference type="RefSeq" id="WP_211852524.1">
    <property type="nucleotide sequence ID" value="NZ_JAAGBB010000011.1"/>
</dbReference>
<proteinExistence type="predicted"/>
<evidence type="ECO:0000313" key="2">
    <source>
        <dbReference type="EMBL" id="MBR0664854.1"/>
    </source>
</evidence>
<accession>A0ABS5EX33</accession>
<gene>
    <name evidence="2" type="ORF">GXW71_10870</name>
</gene>
<sequence>MTDRTSPNQPVHVLLLRLAWDLIAFFALFIAPFVIPLYLPLPFAVAFWILAMLGEWVENRLRGQVDTTYAWMLGACFGLSWAVAKLVPGTLPGIGAGIACFCFLLWLQSLWKRLLGLKVQAGLKFDREASAPLCRETGPAPVTGASAWGGPAPVTPEGETLRVLSYGEFAMGGPVSCEYLFPDGSLILGAGASTGFSPDGRYFVAPLPSREGWGLLIYDRRDRLLYRCQEANNFWEIDRVDDTTVYGRNGPPDRSKAYAARIEDLIAHSSKEGMVAVRDLWIPEKDWDHIQRQRDRSFPAAPEGGPAITLVPHLPPSLMALEAPLHPIYYPKAELAVDGVASGFLISTNYPEAVWRGDGRALVSEAEAKDGDGEEAYRLWTAENGWRNLPKGRDLHDSTPPAHRDKLSGVDAACLTADWELFQPILTHDSFGQISGYGHSPLEIGRRSHPAPVFQQLLPLADDGRDDERLESASLKNGKRLVWRFLRKDEELSRQVYACALDGRPLDGEWLLDHRLSADGRFAAIVAYAPPPLIPHRVAILDADTGSLAWLSGDFCDPQLQGFGEDSLHFVHLVGRVHDGPDGTAHPAVDGQPPRADEAVPPLDEVRAFMRRRQGSCLHYRRTTATCRNGEWRTDSGMPSRPAPI</sequence>
<dbReference type="Proteomes" id="UP001196870">
    <property type="component" value="Unassembled WGS sequence"/>
</dbReference>
<comment type="caution">
    <text evidence="2">The sequence shown here is derived from an EMBL/GenBank/DDBJ whole genome shotgun (WGS) entry which is preliminary data.</text>
</comment>
<feature type="transmembrane region" description="Helical" evidence="1">
    <location>
        <begin position="37"/>
        <end position="57"/>
    </location>
</feature>
<keyword evidence="1" id="KW-1133">Transmembrane helix</keyword>
<name>A0ABS5EX33_9PROT</name>
<dbReference type="EMBL" id="JAAGBB010000011">
    <property type="protein sequence ID" value="MBR0664854.1"/>
    <property type="molecule type" value="Genomic_DNA"/>
</dbReference>
<keyword evidence="3" id="KW-1185">Reference proteome</keyword>
<feature type="transmembrane region" description="Helical" evidence="1">
    <location>
        <begin position="12"/>
        <end position="31"/>
    </location>
</feature>
<reference evidence="3" key="1">
    <citation type="journal article" date="2021" name="Syst. Appl. Microbiol.">
        <title>Roseomonas hellenica sp. nov., isolated from roots of wild-growing Alkanna tinctoria.</title>
        <authorList>
            <person name="Rat A."/>
            <person name="Naranjo H.D."/>
            <person name="Lebbe L."/>
            <person name="Cnockaert M."/>
            <person name="Krigas N."/>
            <person name="Grigoriadou K."/>
            <person name="Maloupa E."/>
            <person name="Willems A."/>
        </authorList>
    </citation>
    <scope>NUCLEOTIDE SEQUENCE [LARGE SCALE GENOMIC DNA]</scope>
    <source>
        <strain evidence="3">LMG 31523</strain>
    </source>
</reference>
<feature type="transmembrane region" description="Helical" evidence="1">
    <location>
        <begin position="93"/>
        <end position="111"/>
    </location>
</feature>
<evidence type="ECO:0000313" key="3">
    <source>
        <dbReference type="Proteomes" id="UP001196870"/>
    </source>
</evidence>
<protein>
    <submittedName>
        <fullName evidence="2">Uncharacterized protein</fullName>
    </submittedName>
</protein>
<evidence type="ECO:0000256" key="1">
    <source>
        <dbReference type="SAM" id="Phobius"/>
    </source>
</evidence>